<name>A0A1V3A1H9_9GAMM</name>
<feature type="region of interest" description="Disordered" evidence="1">
    <location>
        <begin position="49"/>
        <end position="69"/>
    </location>
</feature>
<reference evidence="2 3" key="1">
    <citation type="submission" date="2017-02" db="EMBL/GenBank/DDBJ databases">
        <title>Genomic diversity within the haloalkaliphilic genus Thioalkalivibrio.</title>
        <authorList>
            <person name="Ahn A.-C."/>
            <person name="Meier-Kolthoff J."/>
            <person name="Overmars L."/>
            <person name="Richter M."/>
            <person name="Woyke T."/>
            <person name="Sorokin D.Y."/>
            <person name="Muyzer G."/>
        </authorList>
    </citation>
    <scope>NUCLEOTIDE SEQUENCE [LARGE SCALE GENOMIC DNA]</scope>
    <source>
        <strain evidence="2 3">HL17</strain>
    </source>
</reference>
<evidence type="ECO:0000313" key="2">
    <source>
        <dbReference type="EMBL" id="OOC11202.1"/>
    </source>
</evidence>
<gene>
    <name evidence="2" type="ORF">B1A74_02085</name>
</gene>
<dbReference type="RefSeq" id="WP_018946711.1">
    <property type="nucleotide sequence ID" value="NZ_MUZR01000006.1"/>
</dbReference>
<dbReference type="OrthoDB" id="5616219at2"/>
<accession>A0A1V3A1H9</accession>
<keyword evidence="3" id="KW-1185">Reference proteome</keyword>
<dbReference type="AlphaFoldDB" id="A0A1V3A1H9"/>
<protein>
    <submittedName>
        <fullName evidence="2">Uncharacterized protein</fullName>
    </submittedName>
</protein>
<dbReference type="Proteomes" id="UP000189177">
    <property type="component" value="Unassembled WGS sequence"/>
</dbReference>
<dbReference type="STRING" id="252474.B1A74_02085"/>
<dbReference type="EMBL" id="MUZR01000006">
    <property type="protein sequence ID" value="OOC11202.1"/>
    <property type="molecule type" value="Genomic_DNA"/>
</dbReference>
<organism evidence="2 3">
    <name type="scientific">Thioalkalivibrio halophilus</name>
    <dbReference type="NCBI Taxonomy" id="252474"/>
    <lineage>
        <taxon>Bacteria</taxon>
        <taxon>Pseudomonadati</taxon>
        <taxon>Pseudomonadota</taxon>
        <taxon>Gammaproteobacteria</taxon>
        <taxon>Chromatiales</taxon>
        <taxon>Ectothiorhodospiraceae</taxon>
        <taxon>Thioalkalivibrio</taxon>
    </lineage>
</organism>
<sequence>MYAIEFETDIRDGVVRIPGEYARLNNTHARVVVLVDDGDAKDADVQAFSEHSASTIDEWREPAEDDVWT</sequence>
<evidence type="ECO:0000313" key="3">
    <source>
        <dbReference type="Proteomes" id="UP000189177"/>
    </source>
</evidence>
<proteinExistence type="predicted"/>
<evidence type="ECO:0000256" key="1">
    <source>
        <dbReference type="SAM" id="MobiDB-lite"/>
    </source>
</evidence>
<comment type="caution">
    <text evidence="2">The sequence shown here is derived from an EMBL/GenBank/DDBJ whole genome shotgun (WGS) entry which is preliminary data.</text>
</comment>